<dbReference type="GO" id="GO:0005634">
    <property type="term" value="C:nucleus"/>
    <property type="evidence" value="ECO:0007669"/>
    <property type="project" value="UniProtKB-SubCell"/>
</dbReference>
<feature type="domain" description="Ig-like" evidence="11">
    <location>
        <begin position="864"/>
        <end position="942"/>
    </location>
</feature>
<evidence type="ECO:0000259" key="11">
    <source>
        <dbReference type="PROSITE" id="PS50835"/>
    </source>
</evidence>
<evidence type="ECO:0000313" key="13">
    <source>
        <dbReference type="EMBL" id="CAK6969909.1"/>
    </source>
</evidence>
<evidence type="ECO:0000256" key="1">
    <source>
        <dbReference type="ARBA" id="ARBA00004123"/>
    </source>
</evidence>
<dbReference type="Pfam" id="PF13927">
    <property type="entry name" value="Ig_3"/>
    <property type="match status" value="1"/>
</dbReference>
<protein>
    <submittedName>
        <fullName evidence="13">Obscurin-like protein 1a</fullName>
    </submittedName>
</protein>
<keyword evidence="9" id="KW-0393">Immunoglobulin domain</keyword>
<feature type="domain" description="Ig-like" evidence="11">
    <location>
        <begin position="1855"/>
        <end position="1939"/>
    </location>
</feature>
<evidence type="ECO:0000259" key="12">
    <source>
        <dbReference type="PROSITE" id="PS50853"/>
    </source>
</evidence>
<comment type="caution">
    <text evidence="13">The sequence shown here is derived from an EMBL/GenBank/DDBJ whole genome shotgun (WGS) entry which is preliminary data.</text>
</comment>
<dbReference type="FunFam" id="2.60.40.10:FF:001811">
    <property type="entry name" value="Obscurin like 1"/>
    <property type="match status" value="1"/>
</dbReference>
<feature type="domain" description="Ig-like" evidence="11">
    <location>
        <begin position="174"/>
        <end position="267"/>
    </location>
</feature>
<feature type="domain" description="Ig-like" evidence="11">
    <location>
        <begin position="8"/>
        <end position="98"/>
    </location>
</feature>
<feature type="domain" description="Ig-like" evidence="11">
    <location>
        <begin position="1131"/>
        <end position="1221"/>
    </location>
</feature>
<dbReference type="FunFam" id="2.60.40.10:FF:000050">
    <property type="entry name" value="Titin isoform B"/>
    <property type="match status" value="1"/>
</dbReference>
<dbReference type="InterPro" id="IPR013098">
    <property type="entry name" value="Ig_I-set"/>
</dbReference>
<reference evidence="13 14" key="1">
    <citation type="submission" date="2024-01" db="EMBL/GenBank/DDBJ databases">
        <authorList>
            <person name="Alioto T."/>
            <person name="Alioto T."/>
            <person name="Gomez Garrido J."/>
        </authorList>
    </citation>
    <scope>NUCLEOTIDE SEQUENCE [LARGE SCALE GENOMIC DNA]</scope>
</reference>
<dbReference type="GO" id="GO:0005737">
    <property type="term" value="C:cytoplasm"/>
    <property type="evidence" value="ECO:0007669"/>
    <property type="project" value="UniProtKB-SubCell"/>
</dbReference>
<evidence type="ECO:0000256" key="9">
    <source>
        <dbReference type="ARBA" id="ARBA00023319"/>
    </source>
</evidence>
<comment type="subcellular location">
    <subcellularLocation>
        <location evidence="2">Cytoplasm</location>
    </subcellularLocation>
    <subcellularLocation>
        <location evidence="1">Nucleus</location>
    </subcellularLocation>
</comment>
<dbReference type="CDD" id="cd00096">
    <property type="entry name" value="Ig"/>
    <property type="match status" value="1"/>
</dbReference>
<keyword evidence="5" id="KW-0597">Phosphoprotein</keyword>
<sequence>MDIFGGAPRVLGYPRPVLAQCGTDATLRCQIGGDPRPDVIWERKNVQILNERRYKISEDGKAYLLTITGVTEQDAGQYICKARNSVGETYAAASLKVEGEAQQQEGGQRQLEVNGVKQPMKENGELEGHLNGYSTVQNGEHKKENGEGLNGEHKWNSKSNEKHEEIDLTTDDKPRFLIKPLSLRVDRGEDAAFSCKIWGTPVPEVVWEKDGKKLNDIFESSHFSVNKQDGGWFQLKIYRTRMPDKGVYTCKAVNCNGEALAGAVLLVEQVPERNENKTASNSQWSPKNRGGRLGLSKAKEEPHVSSAKVKKFAVAEGKHAKFRCLVTGKPKPEIFWKKDGMPLEPGRRHLIFEDREGYYTLKVLYCKVQDTGLYVCAASNALGNTLSAVHLTVKGPPVRFRCPLKDVEVRERDVAVLECEVPDESVPTAWYLEDQRLMPSSKYGMEQKGTRRRLTIHDVGTDDDGVYLCEMPDGGKSIAELSVKGTIIRKLPRKLEVLEGENAAFCVEVEDDEMEVHWFKDGFKLHETHQTILKSFGRTHILVFVNVAYQDSGVVSFVAGRSKTSSRLKVKATRHCPPICPVGVKMDVDRTNSALLTWVPSPNSPTSTRSIFAVERQEVGSQEWQKCFTSETSTSAEVTGDSVPCEGDYRFRVCCINKYGRSGHVEFQKVVHLVPGPKIRSRLQGCEVTEGEDASFSIELSASMVGTWFLNSAQLKHGGRYLIKQSQTQHSLIILETSSTEDTAEITFIANGVRDSAVLNVKPAVVKFNPLPELDTMKKVEPGDAIVLYCEVSHPFAKVSWFKDGEELQVTEGLNIQSDGNMRRIVIQSADQSHSGDYTCETSGDVIKFNVDVEGPAVSFSPAPEEELHKSSMELDPVVLLCHVSRDDAEVVWYKDGCEIQPSDNITLQAEGTMRRMIIRSAESSDAGSYTCQAGKNSMEFTVNVREPPVMIVDPKDDVVMESYISEEIHLQCELSRSSGKVRWSKDGQKVEENNNVQLISEGPYRRLVIPCGKVEDSGEYVCETDGDSVFFQLNVTEPLVRIIHPSESEIELTNLASTRLELNCEISQSDAHVKWFRDGLEVEEGPNLILEVDGAQRRLVIPMTTVDDTGEYACDTADDSIAFLVIIAEPPVALTRPQNMVDQVENVAGKPIVLEIEVSRNNAEVKWWLNGKEVEESSNVTITEDGLIRRLTIQSPSPADSGKYTCDAVDDSIDFQVKVSELPVNILRKSEVKTNLKSLISDDIVLECELSRANAISKWYKDGCRIEDDERFCQEEEGAFRSLVILSAELGDSGEYFLDVGDDNIMFQVTVEEPPVTIVGNSNDADYQELVAGDDLILACEVSRASAPVEWYCNDRLLTIDSRTCIESYGTLRKIMISDIQHSDSGKYTCDAVDDKMICVVRIQEPPVTFIHKEDDIVVTGYEAESVILTSYVSKENALVRWLKDWTPIEGERYKMLMEGHERTLTIDPLRRSDAGEYTCDVNTDQIHFSLLVKEMRIKFTRRLQDTVAHADGMVTIRCEVCKPKADVQWLKNGVEVVPSRRFSIRADGVERSLTIHRLTREDAGEYACESKDDRTVATLIVEMPRVVEFITELHNTTVLEGEDATFKCVVSPENVQLVWLMDNEVITLGDRFQATQNGLCHTLVIKKCQMLDCSRITAEAEGTMSKASLKVQEAQVMFTKKAEAVMAEEFGEATLETEISLETGEVQWMRQGVVIQGSPRHTLAQNGCKRSLTIYNLTLSDRGTYRCETLHDRTQVKLNVEPRKITIRKGLNDQETFERETASFEVELSHTDVEGIWQKDGIRVKPNNQWRVSTNGRVHGLTLSNLTLEDTGTIVFSGEGVRTTARLTVKETPVTILRALADVRVEEEFPATLECEFSRQNVEVKWLKNGTELKAGKNCRIYSMGRKRFCQFQLCSRADSGTYTCDTGEITTSCSLEVYEHELKIVQDLEDLYIKEDQNAVFMCEVSLEDAPGEWYKDGHKIRPTSTIKTRTEGTKHFLLICNVKAEDAGEIRFAARDVESTANLEVEELPVSIVKPLRDRTALEKHRVILECTVSSPRCSATWYKGREELEPSDRVDILVDDCCHKLVIQQVAVEDEGTYSIEVGEHTSKAKLMVEAQALMMVSELEDVEVMESESASFQCEVSVAINKPPVWTLNGETLLPGPSVRQENHGTVHKLTLKNTSVDMSGVVKFTMGKAKSSATLSVVEN</sequence>
<dbReference type="SUPFAM" id="SSF48726">
    <property type="entry name" value="Immunoglobulin"/>
    <property type="match status" value="22"/>
</dbReference>
<feature type="domain" description="Ig-like" evidence="11">
    <location>
        <begin position="2033"/>
        <end position="2117"/>
    </location>
</feature>
<dbReference type="FunFam" id="2.60.40.10:FF:000502">
    <property type="entry name" value="obscurin-like protein 1 isoform X2"/>
    <property type="match status" value="1"/>
</dbReference>
<dbReference type="InterPro" id="IPR036179">
    <property type="entry name" value="Ig-like_dom_sf"/>
</dbReference>
<dbReference type="InterPro" id="IPR052385">
    <property type="entry name" value="Obscurin/Obscurin-like_Reg"/>
</dbReference>
<organism evidence="13 14">
    <name type="scientific">Scomber scombrus</name>
    <name type="common">Atlantic mackerel</name>
    <name type="synonym">Scomber vernalis</name>
    <dbReference type="NCBI Taxonomy" id="13677"/>
    <lineage>
        <taxon>Eukaryota</taxon>
        <taxon>Metazoa</taxon>
        <taxon>Chordata</taxon>
        <taxon>Craniata</taxon>
        <taxon>Vertebrata</taxon>
        <taxon>Euteleostomi</taxon>
        <taxon>Actinopterygii</taxon>
        <taxon>Neopterygii</taxon>
        <taxon>Teleostei</taxon>
        <taxon>Neoteleostei</taxon>
        <taxon>Acanthomorphata</taxon>
        <taxon>Pelagiaria</taxon>
        <taxon>Scombriformes</taxon>
        <taxon>Scombridae</taxon>
        <taxon>Scomber</taxon>
    </lineage>
</organism>
<feature type="domain" description="Ig-like" evidence="11">
    <location>
        <begin position="396"/>
        <end position="482"/>
    </location>
</feature>
<feature type="domain" description="Ig-like" evidence="11">
    <location>
        <begin position="763"/>
        <end position="859"/>
    </location>
</feature>
<dbReference type="SMART" id="SM00408">
    <property type="entry name" value="IGc2"/>
    <property type="match status" value="15"/>
</dbReference>
<feature type="compositionally biased region" description="Polar residues" evidence="10">
    <location>
        <begin position="277"/>
        <end position="286"/>
    </location>
</feature>
<keyword evidence="14" id="KW-1185">Reference proteome</keyword>
<dbReference type="InterPro" id="IPR036116">
    <property type="entry name" value="FN3_sf"/>
</dbReference>
<feature type="compositionally biased region" description="Basic and acidic residues" evidence="10">
    <location>
        <begin position="139"/>
        <end position="166"/>
    </location>
</feature>
<dbReference type="SUPFAM" id="SSF49265">
    <property type="entry name" value="Fibronectin type III"/>
    <property type="match status" value="1"/>
</dbReference>
<evidence type="ECO:0000256" key="5">
    <source>
        <dbReference type="ARBA" id="ARBA00022553"/>
    </source>
</evidence>
<feature type="domain" description="Ig-like" evidence="11">
    <location>
        <begin position="1315"/>
        <end position="1393"/>
    </location>
</feature>
<feature type="domain" description="Ig-like" evidence="11">
    <location>
        <begin position="1039"/>
        <end position="1115"/>
    </location>
</feature>
<dbReference type="FunFam" id="2.60.40.10:FF:000464">
    <property type="entry name" value="Putative obscurin-like protein 1"/>
    <property type="match status" value="1"/>
</dbReference>
<comment type="similarity">
    <text evidence="3">Belongs to the protein kinase superfamily. CAMK Ser/Thr protein kinase family.</text>
</comment>
<keyword evidence="4" id="KW-0963">Cytoplasm</keyword>
<dbReference type="FunFam" id="2.60.40.10:FF:001752">
    <property type="entry name" value="obscurin-like isoform X3"/>
    <property type="match status" value="1"/>
</dbReference>
<evidence type="ECO:0000256" key="8">
    <source>
        <dbReference type="ARBA" id="ARBA00023242"/>
    </source>
</evidence>
<evidence type="ECO:0000256" key="4">
    <source>
        <dbReference type="ARBA" id="ARBA00022490"/>
    </source>
</evidence>
<dbReference type="EMBL" id="CAWUFR010000144">
    <property type="protein sequence ID" value="CAK6969909.1"/>
    <property type="molecule type" value="Genomic_DNA"/>
</dbReference>
<feature type="region of interest" description="Disordered" evidence="10">
    <location>
        <begin position="273"/>
        <end position="298"/>
    </location>
</feature>
<dbReference type="InterPro" id="IPR013783">
    <property type="entry name" value="Ig-like_fold"/>
</dbReference>
<dbReference type="Proteomes" id="UP001314229">
    <property type="component" value="Unassembled WGS sequence"/>
</dbReference>
<feature type="domain" description="Ig-like" evidence="11">
    <location>
        <begin position="1407"/>
        <end position="1491"/>
    </location>
</feature>
<dbReference type="PROSITE" id="PS50853">
    <property type="entry name" value="FN3"/>
    <property type="match status" value="1"/>
</dbReference>
<dbReference type="Gene3D" id="2.60.40.10">
    <property type="entry name" value="Immunoglobulins"/>
    <property type="match status" value="23"/>
</dbReference>
<dbReference type="SMART" id="SM00409">
    <property type="entry name" value="IG"/>
    <property type="match status" value="22"/>
</dbReference>
<evidence type="ECO:0000256" key="7">
    <source>
        <dbReference type="ARBA" id="ARBA00023157"/>
    </source>
</evidence>
<feature type="domain" description="Ig-like" evidence="11">
    <location>
        <begin position="1586"/>
        <end position="1761"/>
    </location>
</feature>
<feature type="region of interest" description="Disordered" evidence="10">
    <location>
        <begin position="122"/>
        <end position="166"/>
    </location>
</feature>
<feature type="domain" description="Ig-like" evidence="11">
    <location>
        <begin position="302"/>
        <end position="392"/>
    </location>
</feature>
<keyword evidence="8" id="KW-0539">Nucleus</keyword>
<dbReference type="CDD" id="cd00063">
    <property type="entry name" value="FN3"/>
    <property type="match status" value="1"/>
</dbReference>
<evidence type="ECO:0000256" key="6">
    <source>
        <dbReference type="ARBA" id="ARBA00022737"/>
    </source>
</evidence>
<feature type="domain" description="Ig-like" evidence="11">
    <location>
        <begin position="948"/>
        <end position="1037"/>
    </location>
</feature>
<dbReference type="PANTHER" id="PTHR35971">
    <property type="entry name" value="SI:DKEY-31G6.6"/>
    <property type="match status" value="1"/>
</dbReference>
<dbReference type="FunFam" id="2.60.40.10:FF:000241">
    <property type="entry name" value="obscurin-like protein 1 isoform X2"/>
    <property type="match status" value="2"/>
</dbReference>
<dbReference type="InterPro" id="IPR007110">
    <property type="entry name" value="Ig-like_dom"/>
</dbReference>
<evidence type="ECO:0000256" key="3">
    <source>
        <dbReference type="ARBA" id="ARBA00006692"/>
    </source>
</evidence>
<dbReference type="FunFam" id="2.60.40.10:FF:000211">
    <property type="entry name" value="Obscurin-like protein 1"/>
    <property type="match status" value="8"/>
</dbReference>
<evidence type="ECO:0000256" key="10">
    <source>
        <dbReference type="SAM" id="MobiDB-lite"/>
    </source>
</evidence>
<dbReference type="InterPro" id="IPR003598">
    <property type="entry name" value="Ig_sub2"/>
</dbReference>
<keyword evidence="6" id="KW-0677">Repeat</keyword>
<dbReference type="PANTHER" id="PTHR35971:SF3">
    <property type="entry name" value="OBSCURIN-LIKE PROTEIN 1 ISOFORM X1"/>
    <property type="match status" value="1"/>
</dbReference>
<proteinExistence type="inferred from homology"/>
<name>A0AAV1PE06_SCOSC</name>
<evidence type="ECO:0000313" key="14">
    <source>
        <dbReference type="Proteomes" id="UP001314229"/>
    </source>
</evidence>
<feature type="domain" description="Ig-like" evidence="11">
    <location>
        <begin position="1516"/>
        <end position="1582"/>
    </location>
</feature>
<feature type="domain" description="Fibronectin type-III" evidence="12">
    <location>
        <begin position="577"/>
        <end position="676"/>
    </location>
</feature>
<dbReference type="PROSITE" id="PS50835">
    <property type="entry name" value="IG_LIKE"/>
    <property type="match status" value="15"/>
</dbReference>
<dbReference type="InterPro" id="IPR003599">
    <property type="entry name" value="Ig_sub"/>
</dbReference>
<keyword evidence="7" id="KW-1015">Disulfide bond</keyword>
<dbReference type="InterPro" id="IPR003961">
    <property type="entry name" value="FN3_dom"/>
</dbReference>
<dbReference type="FunFam" id="2.60.40.10:FF:002420">
    <property type="entry name" value="Obscurin-like 1b"/>
    <property type="match status" value="1"/>
</dbReference>
<accession>A0AAV1PE06</accession>
<evidence type="ECO:0000256" key="2">
    <source>
        <dbReference type="ARBA" id="ARBA00004496"/>
    </source>
</evidence>
<dbReference type="Pfam" id="PF07679">
    <property type="entry name" value="I-set"/>
    <property type="match status" value="17"/>
</dbReference>
<gene>
    <name evidence="13" type="ORF">FSCOSCO3_A030503</name>
</gene>
<dbReference type="FunFam" id="2.60.40.10:FF:001084">
    <property type="entry name" value="obscurin-like isoform X3"/>
    <property type="match status" value="3"/>
</dbReference>